<dbReference type="KEGG" id="ipa:Isop_3252"/>
<name>E8R561_ISOPI</name>
<organism evidence="2 3">
    <name type="scientific">Isosphaera pallida (strain ATCC 43644 / DSM 9630 / IS1B)</name>
    <dbReference type="NCBI Taxonomy" id="575540"/>
    <lineage>
        <taxon>Bacteria</taxon>
        <taxon>Pseudomonadati</taxon>
        <taxon>Planctomycetota</taxon>
        <taxon>Planctomycetia</taxon>
        <taxon>Isosphaerales</taxon>
        <taxon>Isosphaeraceae</taxon>
        <taxon>Isosphaera</taxon>
    </lineage>
</organism>
<sequence length="91" mass="10368">MDHALTLTRTSRLVLDVQQLSVQHHFPIRSHRFHFTTRLVAAAGNRVSSFRFVWANQPSSRSSQPKTNGWDVIRFQPGGADHHPSHFNQGP</sequence>
<dbReference type="STRING" id="575540.Isop_3252"/>
<reference key="1">
    <citation type="submission" date="2010-11" db="EMBL/GenBank/DDBJ databases">
        <title>The complete sequence of chromosome of Isophaera pallida ATCC 43644.</title>
        <authorList>
            <consortium name="US DOE Joint Genome Institute (JGI-PGF)"/>
            <person name="Lucas S."/>
            <person name="Copeland A."/>
            <person name="Lapidus A."/>
            <person name="Bruce D."/>
            <person name="Goodwin L."/>
            <person name="Pitluck S."/>
            <person name="Kyrpides N."/>
            <person name="Mavromatis K."/>
            <person name="Pagani I."/>
            <person name="Ivanova N."/>
            <person name="Saunders E."/>
            <person name="Brettin T."/>
            <person name="Detter J.C."/>
            <person name="Han C."/>
            <person name="Tapia R."/>
            <person name="Land M."/>
            <person name="Hauser L."/>
            <person name="Markowitz V."/>
            <person name="Cheng J.-F."/>
            <person name="Hugenholtz P."/>
            <person name="Woyke T."/>
            <person name="Wu D."/>
            <person name="Eisen J.A."/>
        </authorList>
    </citation>
    <scope>NUCLEOTIDE SEQUENCE</scope>
    <source>
        <strain>ATCC 43644</strain>
    </source>
</reference>
<protein>
    <submittedName>
        <fullName evidence="2">Uncharacterized protein</fullName>
    </submittedName>
</protein>
<evidence type="ECO:0000256" key="1">
    <source>
        <dbReference type="SAM" id="MobiDB-lite"/>
    </source>
</evidence>
<gene>
    <name evidence="2" type="ordered locus">Isop_3252</name>
</gene>
<proteinExistence type="predicted"/>
<reference evidence="2 3" key="2">
    <citation type="journal article" date="2011" name="Stand. Genomic Sci.">
        <title>Complete genome sequence of Isosphaera pallida type strain (IS1B).</title>
        <authorList>
            <consortium name="US DOE Joint Genome Institute (JGI-PGF)"/>
            <person name="Goker M."/>
            <person name="Cleland D."/>
            <person name="Saunders E."/>
            <person name="Lapidus A."/>
            <person name="Nolan M."/>
            <person name="Lucas S."/>
            <person name="Hammon N."/>
            <person name="Deshpande S."/>
            <person name="Cheng J.F."/>
            <person name="Tapia R."/>
            <person name="Han C."/>
            <person name="Goodwin L."/>
            <person name="Pitluck S."/>
            <person name="Liolios K."/>
            <person name="Pagani I."/>
            <person name="Ivanova N."/>
            <person name="Mavromatis K."/>
            <person name="Pati A."/>
            <person name="Chen A."/>
            <person name="Palaniappan K."/>
            <person name="Land M."/>
            <person name="Hauser L."/>
            <person name="Chang Y.J."/>
            <person name="Jeffries C.D."/>
            <person name="Detter J.C."/>
            <person name="Beck B."/>
            <person name="Woyke T."/>
            <person name="Bristow J."/>
            <person name="Eisen J.A."/>
            <person name="Markowitz V."/>
            <person name="Hugenholtz P."/>
            <person name="Kyrpides N.C."/>
            <person name="Klenk H.P."/>
        </authorList>
    </citation>
    <scope>NUCLEOTIDE SEQUENCE [LARGE SCALE GENOMIC DNA]</scope>
    <source>
        <strain evidence="3">ATCC 43644 / DSM 9630 / IS1B</strain>
    </source>
</reference>
<evidence type="ECO:0000313" key="2">
    <source>
        <dbReference type="EMBL" id="ADV63814.1"/>
    </source>
</evidence>
<feature type="compositionally biased region" description="Polar residues" evidence="1">
    <location>
        <begin position="58"/>
        <end position="67"/>
    </location>
</feature>
<dbReference type="HOGENOM" id="CLU_2422989_0_0_0"/>
<dbReference type="InParanoid" id="E8R561"/>
<dbReference type="AlphaFoldDB" id="E8R561"/>
<evidence type="ECO:0000313" key="3">
    <source>
        <dbReference type="Proteomes" id="UP000008631"/>
    </source>
</evidence>
<dbReference type="EMBL" id="CP002353">
    <property type="protein sequence ID" value="ADV63814.1"/>
    <property type="molecule type" value="Genomic_DNA"/>
</dbReference>
<keyword evidence="3" id="KW-1185">Reference proteome</keyword>
<dbReference type="Proteomes" id="UP000008631">
    <property type="component" value="Chromosome"/>
</dbReference>
<feature type="region of interest" description="Disordered" evidence="1">
    <location>
        <begin position="58"/>
        <end position="91"/>
    </location>
</feature>
<accession>E8R561</accession>